<evidence type="ECO:0000313" key="2">
    <source>
        <dbReference type="EMBL" id="GJQ11866.1"/>
    </source>
</evidence>
<dbReference type="InterPro" id="IPR051372">
    <property type="entry name" value="CWC21"/>
</dbReference>
<keyword evidence="3" id="KW-1185">Reference proteome</keyword>
<reference evidence="2" key="1">
    <citation type="journal article" date="2022" name="Proc. Natl. Acad. Sci. U.S.A.">
        <title>Life cycle and functional genomics of the unicellular red alga Galdieria for elucidating algal and plant evolution and industrial use.</title>
        <authorList>
            <person name="Hirooka S."/>
            <person name="Itabashi T."/>
            <person name="Ichinose T.M."/>
            <person name="Onuma R."/>
            <person name="Fujiwara T."/>
            <person name="Yamashita S."/>
            <person name="Jong L.W."/>
            <person name="Tomita R."/>
            <person name="Iwane A.H."/>
            <person name="Miyagishima S.Y."/>
        </authorList>
    </citation>
    <scope>NUCLEOTIDE SEQUENCE</scope>
    <source>
        <strain evidence="2">NBRC 102759</strain>
    </source>
</reference>
<feature type="region of interest" description="Disordered" evidence="1">
    <location>
        <begin position="25"/>
        <end position="58"/>
    </location>
</feature>
<accession>A0A9C7PXV1</accession>
<evidence type="ECO:0000256" key="1">
    <source>
        <dbReference type="SAM" id="MobiDB-lite"/>
    </source>
</evidence>
<dbReference type="PANTHER" id="PTHR36562:SF5">
    <property type="entry name" value="SERINE_ARGININE REPETITIVE MATRIX 2"/>
    <property type="match status" value="1"/>
</dbReference>
<dbReference type="CDD" id="cd21372">
    <property type="entry name" value="cwf21_CWC21-like"/>
    <property type="match status" value="1"/>
</dbReference>
<sequence>MYNGIGLPTPRGSGTNGYVQRNVANVSHPSRRAGYQVPKKQNEDLLERESKPDPDILEHERRRKAVVLSLELEEKLKNENILKEEQIKELVSKVRTQLMSQSEVDLAVDNSESVNHLLQNIAEEAQKWKKASLKENKDKKRRLQVGFAREEPTMGLQLESRRTFREYDTHRKSLAKEKENLKFKNALGLSKDYQPGDVFRNSRTDEEPVTQQTSVANLSNQEALTTPANEAEEHSSLLDTAKEEDGELVKEEEVSSMSPPKDITKTMPSRDVKMGSQESRREEKSHKGRHSRHTTSRRMKSSSRDRRRHKSSSDEDRRHKRRHRHSSRRESHQS</sequence>
<feature type="compositionally biased region" description="Basic and acidic residues" evidence="1">
    <location>
        <begin position="231"/>
        <end position="253"/>
    </location>
</feature>
<dbReference type="EMBL" id="BQMJ01000028">
    <property type="protein sequence ID" value="GJQ11866.1"/>
    <property type="molecule type" value="Genomic_DNA"/>
</dbReference>
<dbReference type="OrthoDB" id="10267305at2759"/>
<proteinExistence type="predicted"/>
<name>A0A9C7PXV1_9RHOD</name>
<comment type="caution">
    <text evidence="2">The sequence shown here is derived from an EMBL/GenBank/DDBJ whole genome shotgun (WGS) entry which is preliminary data.</text>
</comment>
<evidence type="ECO:0008006" key="4">
    <source>
        <dbReference type="Google" id="ProtNLM"/>
    </source>
</evidence>
<feature type="compositionally biased region" description="Basic and acidic residues" evidence="1">
    <location>
        <begin position="40"/>
        <end position="58"/>
    </location>
</feature>
<protein>
    <recommendedName>
        <fullName evidence="4">CWF21 domain-containing protein</fullName>
    </recommendedName>
</protein>
<organism evidence="2 3">
    <name type="scientific">Galdieria partita</name>
    <dbReference type="NCBI Taxonomy" id="83374"/>
    <lineage>
        <taxon>Eukaryota</taxon>
        <taxon>Rhodophyta</taxon>
        <taxon>Bangiophyceae</taxon>
        <taxon>Galdieriales</taxon>
        <taxon>Galdieriaceae</taxon>
        <taxon>Galdieria</taxon>
    </lineage>
</organism>
<feature type="compositionally biased region" description="Polar residues" evidence="1">
    <location>
        <begin position="209"/>
        <end position="228"/>
    </location>
</feature>
<evidence type="ECO:0000313" key="3">
    <source>
        <dbReference type="Proteomes" id="UP001061958"/>
    </source>
</evidence>
<dbReference type="GO" id="GO:0005634">
    <property type="term" value="C:nucleus"/>
    <property type="evidence" value="ECO:0007669"/>
    <property type="project" value="TreeGrafter"/>
</dbReference>
<feature type="compositionally biased region" description="Basic residues" evidence="1">
    <location>
        <begin position="286"/>
        <end position="310"/>
    </location>
</feature>
<feature type="compositionally biased region" description="Basic residues" evidence="1">
    <location>
        <begin position="318"/>
        <end position="327"/>
    </location>
</feature>
<dbReference type="AlphaFoldDB" id="A0A9C7PXV1"/>
<feature type="compositionally biased region" description="Basic and acidic residues" evidence="1">
    <location>
        <begin position="262"/>
        <end position="285"/>
    </location>
</feature>
<feature type="region of interest" description="Disordered" evidence="1">
    <location>
        <begin position="191"/>
        <end position="334"/>
    </location>
</feature>
<dbReference type="PANTHER" id="PTHR36562">
    <property type="entry name" value="SERINE/ARGININE REPETITIVE MATRIX 2"/>
    <property type="match status" value="1"/>
</dbReference>
<gene>
    <name evidence="2" type="ORF">GpartN1_g3657.t1</name>
</gene>
<dbReference type="Proteomes" id="UP001061958">
    <property type="component" value="Unassembled WGS sequence"/>
</dbReference>
<reference evidence="2" key="2">
    <citation type="submission" date="2022-01" db="EMBL/GenBank/DDBJ databases">
        <authorList>
            <person name="Hirooka S."/>
            <person name="Miyagishima S.Y."/>
        </authorList>
    </citation>
    <scope>NUCLEOTIDE SEQUENCE</scope>
    <source>
        <strain evidence="2">NBRC 102759</strain>
    </source>
</reference>